<name>A0A519BQ96_9DELT</name>
<dbReference type="InterPro" id="IPR019117">
    <property type="entry name" value="CRISPR-assoc_protein_Cmr3"/>
</dbReference>
<dbReference type="Gene3D" id="3.30.70.2940">
    <property type="match status" value="1"/>
</dbReference>
<sequence length="330" mass="37891">MINDLFSFKPVDTLFFKGSEPMVMGENHSSNFNFPPPAHTIEGAIRTKLYFKDKEKYKDLINIGKRKGGFSIIGPMFLVGEEIYVPAPYSWYKEVNKKEEDKDINEIKRFTNFTDVSECIKKTKIIKSKIVDNDMIKNIIKTKAEKIYWAKSDNSELESTGGSWIKLNDIHGSSDEIKLFNKFYFFKTEPHVGIALKEDRTVRKSHIYAFTHARLMEDVEIAFGINKIVPLDDGEVLQLGAEQRFGSLKRIKNLEVLEEKNKRENNYHSAYMSLSILEGNQETNEHIIATGKIQYLGGWDIHKGFHKDMVGYFPPGTVLEKEICSGLISI</sequence>
<dbReference type="AlphaFoldDB" id="A0A519BQ96"/>
<proteinExistence type="predicted"/>
<dbReference type="Proteomes" id="UP000319296">
    <property type="component" value="Unassembled WGS sequence"/>
</dbReference>
<dbReference type="Pfam" id="PF09700">
    <property type="entry name" value="Cas_Cmr3"/>
    <property type="match status" value="1"/>
</dbReference>
<accession>A0A519BQ96</accession>
<evidence type="ECO:0000313" key="1">
    <source>
        <dbReference type="EMBL" id="RZD19457.1"/>
    </source>
</evidence>
<organism evidence="1 2">
    <name type="scientific">Candidatus Acididesulfobacter diazotrophicus</name>
    <dbReference type="NCBI Taxonomy" id="2597226"/>
    <lineage>
        <taxon>Bacteria</taxon>
        <taxon>Deltaproteobacteria</taxon>
        <taxon>Candidatus Acidulodesulfobacterales</taxon>
        <taxon>Candidatus Acididesulfobacter</taxon>
    </lineage>
</organism>
<comment type="caution">
    <text evidence="1">The sequence shown here is derived from an EMBL/GenBank/DDBJ whole genome shotgun (WGS) entry which is preliminary data.</text>
</comment>
<reference evidence="1 2" key="1">
    <citation type="journal article" date="2019" name="ISME J.">
        <title>Insights into ecological role of a new deltaproteobacterial order Candidatus Acidulodesulfobacterales by metagenomics and metatranscriptomics.</title>
        <authorList>
            <person name="Tan S."/>
            <person name="Liu J."/>
            <person name="Fang Y."/>
            <person name="Hedlund B.P."/>
            <person name="Lian Z.H."/>
            <person name="Huang L.Y."/>
            <person name="Li J.T."/>
            <person name="Huang L.N."/>
            <person name="Li W.J."/>
            <person name="Jiang H.C."/>
            <person name="Dong H.L."/>
            <person name="Shu W.S."/>
        </authorList>
    </citation>
    <scope>NUCLEOTIDE SEQUENCE [LARGE SCALE GENOMIC DNA]</scope>
    <source>
        <strain evidence="1">AP1</strain>
    </source>
</reference>
<evidence type="ECO:0008006" key="3">
    <source>
        <dbReference type="Google" id="ProtNLM"/>
    </source>
</evidence>
<dbReference type="EMBL" id="SGBB01000001">
    <property type="protein sequence ID" value="RZD19457.1"/>
    <property type="molecule type" value="Genomic_DNA"/>
</dbReference>
<protein>
    <recommendedName>
        <fullName evidence="3">Type III-B CRISPR module-associated protein Cmr3</fullName>
    </recommendedName>
</protein>
<gene>
    <name evidence="1" type="ORF">EVG15_00830</name>
</gene>
<evidence type="ECO:0000313" key="2">
    <source>
        <dbReference type="Proteomes" id="UP000319296"/>
    </source>
</evidence>